<comment type="similarity">
    <text evidence="2 8">Belongs to the major facilitator superfamily. Bcr/CmlA family.</text>
</comment>
<dbReference type="InterPro" id="IPR004812">
    <property type="entry name" value="Efflux_drug-R_Bcr/CmlA"/>
</dbReference>
<gene>
    <name evidence="10" type="ORF">ERJ77_14230</name>
    <name evidence="11" type="ORF">PL14_13655</name>
</gene>
<dbReference type="Gene3D" id="1.20.1720.10">
    <property type="entry name" value="Multidrug resistance protein D"/>
    <property type="match status" value="1"/>
</dbReference>
<accession>A0A191W7D8</accession>
<reference evidence="11" key="3">
    <citation type="submission" date="2021-05" db="EMBL/GenBank/DDBJ databases">
        <authorList>
            <person name="Kalatzis P.G."/>
            <person name="Castillo D."/>
            <person name="D'Alvise P."/>
            <person name="Middelboe M."/>
            <person name="Gram L."/>
        </authorList>
    </citation>
    <scope>NUCLEOTIDE SEQUENCE</scope>
    <source>
        <strain evidence="11">90-11-286</strain>
    </source>
</reference>
<evidence type="ECO:0000259" key="9">
    <source>
        <dbReference type="PROSITE" id="PS50850"/>
    </source>
</evidence>
<keyword evidence="6 8" id="KW-1133">Transmembrane helix</keyword>
<keyword evidence="8" id="KW-0997">Cell inner membrane</keyword>
<keyword evidence="4" id="KW-1003">Cell membrane</keyword>
<dbReference type="PROSITE" id="PS50850">
    <property type="entry name" value="MFS"/>
    <property type="match status" value="1"/>
</dbReference>
<dbReference type="OrthoDB" id="9814303at2"/>
<dbReference type="AlphaFoldDB" id="A0A191W7D8"/>
<keyword evidence="5 8" id="KW-0812">Transmembrane</keyword>
<dbReference type="Proteomes" id="UP000786185">
    <property type="component" value="Unassembled WGS sequence"/>
</dbReference>
<dbReference type="SUPFAM" id="SSF103473">
    <property type="entry name" value="MFS general substrate transporter"/>
    <property type="match status" value="1"/>
</dbReference>
<feature type="transmembrane region" description="Helical" evidence="8">
    <location>
        <begin position="71"/>
        <end position="90"/>
    </location>
</feature>
<dbReference type="NCBIfam" id="TIGR00710">
    <property type="entry name" value="efflux_Bcr_CflA"/>
    <property type="match status" value="1"/>
</dbReference>
<dbReference type="GO" id="GO:1990961">
    <property type="term" value="P:xenobiotic detoxification by transmembrane export across the plasma membrane"/>
    <property type="evidence" value="ECO:0007669"/>
    <property type="project" value="InterPro"/>
</dbReference>
<feature type="domain" description="Major facilitator superfamily (MFS) profile" evidence="9">
    <location>
        <begin position="32"/>
        <end position="410"/>
    </location>
</feature>
<evidence type="ECO:0000256" key="3">
    <source>
        <dbReference type="ARBA" id="ARBA00022448"/>
    </source>
</evidence>
<evidence type="ECO:0000313" key="10">
    <source>
        <dbReference type="EMBL" id="MBF4435656.1"/>
    </source>
</evidence>
<dbReference type="PANTHER" id="PTHR23502">
    <property type="entry name" value="MAJOR FACILITATOR SUPERFAMILY"/>
    <property type="match status" value="1"/>
</dbReference>
<evidence type="ECO:0000256" key="6">
    <source>
        <dbReference type="ARBA" id="ARBA00022989"/>
    </source>
</evidence>
<dbReference type="GO" id="GO:0042910">
    <property type="term" value="F:xenobiotic transmembrane transporter activity"/>
    <property type="evidence" value="ECO:0007669"/>
    <property type="project" value="InterPro"/>
</dbReference>
<feature type="transmembrane region" description="Helical" evidence="8">
    <location>
        <begin position="234"/>
        <end position="258"/>
    </location>
</feature>
<evidence type="ECO:0000313" key="12">
    <source>
        <dbReference type="Proteomes" id="UP000078309"/>
    </source>
</evidence>
<reference evidence="10" key="2">
    <citation type="journal article" date="2021" name="PeerJ">
        <title>Analysis of 44 Vibrio anguillarum genomes reveals high genetic diversity.</title>
        <authorList>
            <person name="Hansen M.J."/>
            <person name="Dalsgaard I."/>
        </authorList>
    </citation>
    <scope>NUCLEOTIDE SEQUENCE</scope>
    <source>
        <strain evidence="10">850617-1/1</strain>
    </source>
</reference>
<feature type="transmembrane region" description="Helical" evidence="8">
    <location>
        <begin position="325"/>
        <end position="345"/>
    </location>
</feature>
<evidence type="ECO:0000256" key="1">
    <source>
        <dbReference type="ARBA" id="ARBA00004651"/>
    </source>
</evidence>
<proteinExistence type="inferred from homology"/>
<feature type="transmembrane region" description="Helical" evidence="8">
    <location>
        <begin position="97"/>
        <end position="117"/>
    </location>
</feature>
<dbReference type="InterPro" id="IPR036259">
    <property type="entry name" value="MFS_trans_sf"/>
</dbReference>
<dbReference type="Proteomes" id="UP000078309">
    <property type="component" value="Unassembled WGS sequence"/>
</dbReference>
<feature type="transmembrane region" description="Helical" evidence="8">
    <location>
        <begin position="300"/>
        <end position="319"/>
    </location>
</feature>
<evidence type="ECO:0000256" key="8">
    <source>
        <dbReference type="RuleBase" id="RU365088"/>
    </source>
</evidence>
<dbReference type="InterPro" id="IPR005829">
    <property type="entry name" value="Sugar_transporter_CS"/>
</dbReference>
<protein>
    <recommendedName>
        <fullName evidence="8">Bcr/CflA family efflux transporter</fullName>
    </recommendedName>
</protein>
<dbReference type="PROSITE" id="PS00216">
    <property type="entry name" value="SUGAR_TRANSPORT_1"/>
    <property type="match status" value="1"/>
</dbReference>
<keyword evidence="7 8" id="KW-0472">Membrane</keyword>
<dbReference type="EMBL" id="JAHGUI010000057">
    <property type="protein sequence ID" value="MBT2919722.1"/>
    <property type="molecule type" value="Genomic_DNA"/>
</dbReference>
<evidence type="ECO:0000256" key="5">
    <source>
        <dbReference type="ARBA" id="ARBA00022692"/>
    </source>
</evidence>
<evidence type="ECO:0000256" key="4">
    <source>
        <dbReference type="ARBA" id="ARBA00022475"/>
    </source>
</evidence>
<dbReference type="InterPro" id="IPR020846">
    <property type="entry name" value="MFS_dom"/>
</dbReference>
<keyword evidence="3 8" id="KW-0813">Transport</keyword>
<comment type="subcellular location">
    <subcellularLocation>
        <location evidence="8">Cell inner membrane</location>
        <topology evidence="8">Multi-pass membrane protein</topology>
    </subcellularLocation>
    <subcellularLocation>
        <location evidence="1">Cell membrane</location>
        <topology evidence="1">Multi-pass membrane protein</topology>
    </subcellularLocation>
</comment>
<dbReference type="CDD" id="cd17320">
    <property type="entry name" value="MFS_MdfA_MDR_like"/>
    <property type="match status" value="1"/>
</dbReference>
<dbReference type="GO" id="GO:0005886">
    <property type="term" value="C:plasma membrane"/>
    <property type="evidence" value="ECO:0007669"/>
    <property type="project" value="UniProtKB-SubCell"/>
</dbReference>
<dbReference type="PANTHER" id="PTHR23502:SF70">
    <property type="entry name" value="BCR_CFLA FAMILY EFFLUX TRANSPORTER"/>
    <property type="match status" value="1"/>
</dbReference>
<dbReference type="EMBL" id="SCLC01000010">
    <property type="protein sequence ID" value="MBF4435656.1"/>
    <property type="molecule type" value="Genomic_DNA"/>
</dbReference>
<evidence type="ECO:0000313" key="11">
    <source>
        <dbReference type="EMBL" id="MBT2919722.1"/>
    </source>
</evidence>
<evidence type="ECO:0000256" key="7">
    <source>
        <dbReference type="ARBA" id="ARBA00023136"/>
    </source>
</evidence>
<feature type="transmembrane region" description="Helical" evidence="8">
    <location>
        <begin position="156"/>
        <end position="178"/>
    </location>
</feature>
<feature type="transmembrane region" description="Helical" evidence="8">
    <location>
        <begin position="123"/>
        <end position="144"/>
    </location>
</feature>
<organism evidence="11 12">
    <name type="scientific">Vibrio anguillarum</name>
    <name type="common">Listonella anguillarum</name>
    <dbReference type="NCBI Taxonomy" id="55601"/>
    <lineage>
        <taxon>Bacteria</taxon>
        <taxon>Pseudomonadati</taxon>
        <taxon>Pseudomonadota</taxon>
        <taxon>Gammaproteobacteria</taxon>
        <taxon>Vibrionales</taxon>
        <taxon>Vibrionaceae</taxon>
        <taxon>Vibrio</taxon>
    </lineage>
</organism>
<dbReference type="Pfam" id="PF07690">
    <property type="entry name" value="MFS_1"/>
    <property type="match status" value="1"/>
</dbReference>
<dbReference type="InterPro" id="IPR011701">
    <property type="entry name" value="MFS"/>
</dbReference>
<feature type="transmembrane region" description="Helical" evidence="8">
    <location>
        <begin position="357"/>
        <end position="376"/>
    </location>
</feature>
<evidence type="ECO:0000256" key="2">
    <source>
        <dbReference type="ARBA" id="ARBA00006236"/>
    </source>
</evidence>
<reference evidence="11 12" key="1">
    <citation type="journal article" date="2017" name="J. Fish Dis.">
        <title>Comparative assessment of Vibrio virulence in marine fish larvae.</title>
        <authorList>
            <person name="Ronneseth A."/>
            <person name="Castillo D."/>
            <person name="D'Alvise P."/>
            <person name="Tonnesen O."/>
            <person name="Haugland G."/>
            <person name="Grotkjaer T."/>
            <person name="Engell-Sorensen K."/>
            <person name="Norremark L."/>
            <person name="Bergh O."/>
            <person name="Wergeland H.I."/>
            <person name="Gram L."/>
        </authorList>
    </citation>
    <scope>NUCLEOTIDE SEQUENCE [LARGE SCALE GENOMIC DNA]</scope>
    <source>
        <strain evidence="11 12">90-11-286</strain>
    </source>
</reference>
<feature type="transmembrane region" description="Helical" evidence="8">
    <location>
        <begin position="388"/>
        <end position="405"/>
    </location>
</feature>
<comment type="caution">
    <text evidence="11">The sequence shown here is derived from an EMBL/GenBank/DDBJ whole genome shotgun (WGS) entry which is preliminary data.</text>
</comment>
<feature type="transmembrane region" description="Helical" evidence="8">
    <location>
        <begin position="184"/>
        <end position="204"/>
    </location>
</feature>
<sequence>MLYYSRVVKVCSFSLLECFVKQITSDAHSKRQLALLILLVLFSPLAIDIYLPALPQISQTFHVEHAYAQDTITWFLFAMGVGQLFAGPLADKLGRRTVALGGISIYALSACLAWAAQSIEWMLMARLLQGFGACATSVAAFATVRDIFGPQRSGKMISYLNGAICFIPALAPILGSWLTQQFGWRSNFSFMAGFAVVAGLMMVIGMKETNPQATEQQAFFKLSRYWSVLKTPSFLFHASLCMLAMAVILAYVTSAPVVLMEGYGLTMNEFTFWFGLNAIINIVACLSAPKFMDRFGTHMALVVGIGTLLVAGTTMVALAQQKTAIAFMLPIFMSSIGFAWILGAAAGKALAPFGDRAGTAAALLGLFQMSGAGLLVGTMQRVGLEPQILIALQMWLIAPALFILFSKAGRYWHQLVVN</sequence>
<feature type="transmembrane region" description="Helical" evidence="8">
    <location>
        <begin position="270"/>
        <end position="288"/>
    </location>
</feature>
<name>A0A191W7D8_VIBAN</name>
<feature type="transmembrane region" description="Helical" evidence="8">
    <location>
        <begin position="33"/>
        <end position="51"/>
    </location>
</feature>